<evidence type="ECO:0000256" key="5">
    <source>
        <dbReference type="ARBA" id="ARBA00022927"/>
    </source>
</evidence>
<evidence type="ECO:0000256" key="1">
    <source>
        <dbReference type="ARBA" id="ARBA00004177"/>
    </source>
</evidence>
<evidence type="ECO:0000313" key="7">
    <source>
        <dbReference type="EMBL" id="PNJ14781.1"/>
    </source>
</evidence>
<accession>A0A2J8S1W2</accession>
<organism evidence="7">
    <name type="scientific">Pongo abelii</name>
    <name type="common">Sumatran orangutan</name>
    <name type="synonym">Pongo pygmaeus abelii</name>
    <dbReference type="NCBI Taxonomy" id="9601"/>
    <lineage>
        <taxon>Eukaryota</taxon>
        <taxon>Metazoa</taxon>
        <taxon>Chordata</taxon>
        <taxon>Craniata</taxon>
        <taxon>Vertebrata</taxon>
        <taxon>Euteleostomi</taxon>
        <taxon>Mammalia</taxon>
        <taxon>Eutheria</taxon>
        <taxon>Euarchontoglires</taxon>
        <taxon>Primates</taxon>
        <taxon>Haplorrhini</taxon>
        <taxon>Catarrhini</taxon>
        <taxon>Hominidae</taxon>
        <taxon>Pongo</taxon>
    </lineage>
</organism>
<dbReference type="PANTHER" id="PTHR13673:SF0">
    <property type="entry name" value="VPS35 ENDOSOMAL PROTEIN-SORTING FACTOR-LIKE"/>
    <property type="match status" value="1"/>
</dbReference>
<evidence type="ECO:0000256" key="4">
    <source>
        <dbReference type="ARBA" id="ARBA00022753"/>
    </source>
</evidence>
<protein>
    <recommendedName>
        <fullName evidence="6">VPS35 endosomal protein-sorting factor-like</fullName>
    </recommendedName>
</protein>
<dbReference type="GO" id="GO:0032456">
    <property type="term" value="P:endocytic recycling"/>
    <property type="evidence" value="ECO:0007669"/>
    <property type="project" value="InterPro"/>
</dbReference>
<dbReference type="PANTHER" id="PTHR13673">
    <property type="entry name" value="ESOPHAGEAL CANCER ASSOCIATED PROTEIN"/>
    <property type="match status" value="1"/>
</dbReference>
<reference evidence="7" key="1">
    <citation type="submission" date="2017-12" db="EMBL/GenBank/DDBJ databases">
        <title>High-resolution comparative analysis of great ape genomes.</title>
        <authorList>
            <person name="Pollen A."/>
            <person name="Hastie A."/>
            <person name="Hormozdiari F."/>
            <person name="Dougherty M."/>
            <person name="Liu R."/>
            <person name="Chaisson M."/>
            <person name="Hoppe E."/>
            <person name="Hill C."/>
            <person name="Pang A."/>
            <person name="Hillier L."/>
            <person name="Baker C."/>
            <person name="Armstrong J."/>
            <person name="Shendure J."/>
            <person name="Paten B."/>
            <person name="Wilson R."/>
            <person name="Chao H."/>
            <person name="Schneider V."/>
            <person name="Ventura M."/>
            <person name="Kronenberg Z."/>
            <person name="Murali S."/>
            <person name="Gordon D."/>
            <person name="Cantsilieris S."/>
            <person name="Munson K."/>
            <person name="Nelson B."/>
            <person name="Raja A."/>
            <person name="Underwood J."/>
            <person name="Diekhans M."/>
            <person name="Fiddes I."/>
            <person name="Haussler D."/>
            <person name="Eichler E."/>
        </authorList>
    </citation>
    <scope>NUCLEOTIDE SEQUENCE [LARGE SCALE GENOMIC DNA]</scope>
    <source>
        <strain evidence="7">Susie</strain>
    </source>
</reference>
<comment type="caution">
    <text evidence="7">The sequence shown here is derived from an EMBL/GenBank/DDBJ whole genome shotgun (WGS) entry which is preliminary data.</text>
</comment>
<comment type="similarity">
    <text evidence="2">Belongs to the VPS35L family.</text>
</comment>
<keyword evidence="3" id="KW-0813">Transport</keyword>
<name>A0A2J8S1W2_PONAB</name>
<keyword evidence="5" id="KW-0653">Protein transport</keyword>
<comment type="subcellular location">
    <subcellularLocation>
        <location evidence="1">Endosome</location>
    </subcellularLocation>
</comment>
<dbReference type="GO" id="GO:0015031">
    <property type="term" value="P:protein transport"/>
    <property type="evidence" value="ECO:0007669"/>
    <property type="project" value="UniProtKB-KW"/>
</dbReference>
<dbReference type="InterPro" id="IPR029705">
    <property type="entry name" value="VPS35L"/>
</dbReference>
<dbReference type="AlphaFoldDB" id="A0A2J8S1W2"/>
<evidence type="ECO:0000256" key="6">
    <source>
        <dbReference type="ARBA" id="ARBA00023838"/>
    </source>
</evidence>
<proteinExistence type="inferred from homology"/>
<feature type="non-terminal residue" evidence="7">
    <location>
        <position position="1"/>
    </location>
</feature>
<sequence length="258" mass="29247">FQSCCSPCRCGFQSCCSPCRCGFQSCCSPCLNVAGDHPEHGVLFLVRELLNVIQDYTWEDNSDEKIRIYTCVLHLLSAMSQETYLYHIDKVDSNDSLYGGDSKFLAENNKLCETVMAQILEHLKTLAKDEALKRQSSLGLSFFNSILAHGDLRNNKLNQLSVNLWHLAQRHGCADTRTMGLDMLPGTVTAIFVLALMKPTLGMMERMLPWRAVEPALIRPSCHVRLNFLAIKACLGWDWLGDPRQFYYFIPEPQLPHL</sequence>
<gene>
    <name evidence="7" type="ORF">CR201_G0047019</name>
</gene>
<keyword evidence="4" id="KW-0967">Endosome</keyword>
<dbReference type="GO" id="GO:0005768">
    <property type="term" value="C:endosome"/>
    <property type="evidence" value="ECO:0007669"/>
    <property type="project" value="UniProtKB-SubCell"/>
</dbReference>
<evidence type="ECO:0000256" key="3">
    <source>
        <dbReference type="ARBA" id="ARBA00022448"/>
    </source>
</evidence>
<dbReference type="EMBL" id="NDHI03003625">
    <property type="protein sequence ID" value="PNJ14781.1"/>
    <property type="molecule type" value="Genomic_DNA"/>
</dbReference>
<evidence type="ECO:0000256" key="2">
    <source>
        <dbReference type="ARBA" id="ARBA00010704"/>
    </source>
</evidence>